<gene>
    <name evidence="3" type="primary">pglH</name>
</gene>
<reference evidence="3" key="1">
    <citation type="journal article" date="2016" name="PLoS ONE">
        <title>Genetic Diversity of O-Antigens in Hafnia alvei and the Development of a Suspension Array for Serotype Detection.</title>
        <authorList>
            <person name="Duan Z."/>
            <person name="Niedziela T."/>
            <person name="Lugowski C."/>
            <person name="Cao B."/>
            <person name="Wang T."/>
            <person name="Xu L."/>
            <person name="Yang B."/>
            <person name="Liu B."/>
            <person name="Wang L."/>
        </authorList>
    </citation>
    <scope>NUCLEOTIDE SEQUENCE</scope>
    <source>
        <strain evidence="3">PCM1196</strain>
    </source>
</reference>
<dbReference type="Pfam" id="PF00534">
    <property type="entry name" value="Glycos_transf_1"/>
    <property type="match status" value="1"/>
</dbReference>
<organism evidence="3">
    <name type="scientific">Hafnia alvei</name>
    <dbReference type="NCBI Taxonomy" id="569"/>
    <lineage>
        <taxon>Bacteria</taxon>
        <taxon>Pseudomonadati</taxon>
        <taxon>Pseudomonadota</taxon>
        <taxon>Gammaproteobacteria</taxon>
        <taxon>Enterobacterales</taxon>
        <taxon>Hafniaceae</taxon>
        <taxon>Hafnia</taxon>
    </lineage>
</organism>
<dbReference type="Gene3D" id="3.40.50.2000">
    <property type="entry name" value="Glycogen Phosphorylase B"/>
    <property type="match status" value="2"/>
</dbReference>
<dbReference type="PANTHER" id="PTHR12526:SF630">
    <property type="entry name" value="GLYCOSYLTRANSFERASE"/>
    <property type="match status" value="1"/>
</dbReference>
<dbReference type="InterPro" id="IPR028098">
    <property type="entry name" value="Glyco_trans_4-like_N"/>
</dbReference>
<evidence type="ECO:0000313" key="3">
    <source>
        <dbReference type="EMBL" id="ANF29952.1"/>
    </source>
</evidence>
<dbReference type="GO" id="GO:1901135">
    <property type="term" value="P:carbohydrate derivative metabolic process"/>
    <property type="evidence" value="ECO:0007669"/>
    <property type="project" value="UniProtKB-ARBA"/>
</dbReference>
<keyword evidence="3" id="KW-0328">Glycosyltransferase</keyword>
<name>A0A172X019_HAFAL</name>
<proteinExistence type="predicted"/>
<dbReference type="SUPFAM" id="SSF53756">
    <property type="entry name" value="UDP-Glycosyltransferase/glycogen phosphorylase"/>
    <property type="match status" value="1"/>
</dbReference>
<dbReference type="GO" id="GO:0016757">
    <property type="term" value="F:glycosyltransferase activity"/>
    <property type="evidence" value="ECO:0007669"/>
    <property type="project" value="UniProtKB-KW"/>
</dbReference>
<sequence length="363" mass="40953">MNNSNNNICFFIDSLSNSGGTERVTTVIANGLASHNFIVTIVTIQKFEKSFFKLNKNISVMCLRDTENKMSLWERVTVILKLRKIIKEKKIDILISVDSLLSIYSLPASFSYNVKNICWEQFNFKIDLNRYLRKMARQLSGILSDRIVVLSEKDKTFWDNGLVFNRAGVSVVYNPSSYSITELAYCAESRKVLCVGRLTKQKGFDLILNAWKEINNRHPDWILTIVGNGEEKENLINRAKELHIVECTEFVAATSNIQDMYSKSSIFCLPSRFEGFGLVGIEALSFGLPIVAYNCDCGPSEFVSSNGVLVQNGDVEALAESLISIMSDTQVRISMSKNSKIAAEKFMLEKVIDNWLGLLQNIK</sequence>
<keyword evidence="3" id="KW-0808">Transferase</keyword>
<dbReference type="EMBL" id="KX117082">
    <property type="protein sequence ID" value="ANF29952.1"/>
    <property type="molecule type" value="Genomic_DNA"/>
</dbReference>
<dbReference type="CDD" id="cd03820">
    <property type="entry name" value="GT4_AmsD-like"/>
    <property type="match status" value="1"/>
</dbReference>
<dbReference type="EC" id="2.4.1.292" evidence="3"/>
<feature type="domain" description="Glycosyl transferase family 1" evidence="1">
    <location>
        <begin position="189"/>
        <end position="340"/>
    </location>
</feature>
<accession>A0A172X019</accession>
<dbReference type="RefSeq" id="WP_130999019.1">
    <property type="nucleotide sequence ID" value="NZ_SITE01000051.1"/>
</dbReference>
<protein>
    <submittedName>
        <fullName evidence="3">GalNac-alpha-(1-&gt;4)-galNac-alpha-(1-&gt;3)-diNacbac-PP-undecaprenol alpha-1,4-N-acetyl-D-galactosaminyltransferase</fullName>
        <ecNumber evidence="3">2.4.1.292</ecNumber>
    </submittedName>
</protein>
<evidence type="ECO:0000259" key="1">
    <source>
        <dbReference type="Pfam" id="PF00534"/>
    </source>
</evidence>
<evidence type="ECO:0000259" key="2">
    <source>
        <dbReference type="Pfam" id="PF13439"/>
    </source>
</evidence>
<dbReference type="Pfam" id="PF13439">
    <property type="entry name" value="Glyco_transf_4"/>
    <property type="match status" value="1"/>
</dbReference>
<dbReference type="InterPro" id="IPR001296">
    <property type="entry name" value="Glyco_trans_1"/>
</dbReference>
<feature type="domain" description="Glycosyltransferase subfamily 4-like N-terminal" evidence="2">
    <location>
        <begin position="19"/>
        <end position="175"/>
    </location>
</feature>
<dbReference type="AlphaFoldDB" id="A0A172X019"/>
<dbReference type="PANTHER" id="PTHR12526">
    <property type="entry name" value="GLYCOSYLTRANSFERASE"/>
    <property type="match status" value="1"/>
</dbReference>